<dbReference type="InterPro" id="IPR013762">
    <property type="entry name" value="Integrase-like_cat_sf"/>
</dbReference>
<dbReference type="GO" id="GO:0006310">
    <property type="term" value="P:DNA recombination"/>
    <property type="evidence" value="ECO:0007669"/>
    <property type="project" value="UniProtKB-KW"/>
</dbReference>
<name>A0A6A7ZKV0_RHIML</name>
<dbReference type="GO" id="GO:0003677">
    <property type="term" value="F:DNA binding"/>
    <property type="evidence" value="ECO:0007669"/>
    <property type="project" value="UniProtKB-KW"/>
</dbReference>
<dbReference type="SUPFAM" id="SSF56349">
    <property type="entry name" value="DNA breaking-rejoining enzymes"/>
    <property type="match status" value="1"/>
</dbReference>
<organism evidence="5">
    <name type="scientific">Rhizobium meliloti</name>
    <name type="common">Ensifer meliloti</name>
    <name type="synonym">Sinorhizobium meliloti</name>
    <dbReference type="NCBI Taxonomy" id="382"/>
    <lineage>
        <taxon>Bacteria</taxon>
        <taxon>Pseudomonadati</taxon>
        <taxon>Pseudomonadota</taxon>
        <taxon>Alphaproteobacteria</taxon>
        <taxon>Hyphomicrobiales</taxon>
        <taxon>Rhizobiaceae</taxon>
        <taxon>Sinorhizobium/Ensifer group</taxon>
        <taxon>Sinorhizobium</taxon>
    </lineage>
</organism>
<keyword evidence="2" id="KW-0238">DNA-binding</keyword>
<reference evidence="5" key="1">
    <citation type="journal article" date="2013" name="Genome Biol.">
        <title>Comparative genomics of the core and accessory genomes of 48 Sinorhizobium strains comprising five genospecies.</title>
        <authorList>
            <person name="Sugawara M."/>
            <person name="Epstein B."/>
            <person name="Badgley B.D."/>
            <person name="Unno T."/>
            <person name="Xu L."/>
            <person name="Reese J."/>
            <person name="Gyaneshwar P."/>
            <person name="Denny R."/>
            <person name="Mudge J."/>
            <person name="Bharti A.K."/>
            <person name="Farmer A.D."/>
            <person name="May G.D."/>
            <person name="Woodward J.E."/>
            <person name="Medigue C."/>
            <person name="Vallenet D."/>
            <person name="Lajus A."/>
            <person name="Rouy Z."/>
            <person name="Martinez-Vaz B."/>
            <person name="Tiffin P."/>
            <person name="Young N.D."/>
            <person name="Sadowsky M.J."/>
        </authorList>
    </citation>
    <scope>NUCLEOTIDE SEQUENCE</scope>
    <source>
        <strain evidence="5">M30</strain>
    </source>
</reference>
<dbReference type="EMBL" id="WISP01000022">
    <property type="protein sequence ID" value="MQW02678.1"/>
    <property type="molecule type" value="Genomic_DNA"/>
</dbReference>
<protein>
    <submittedName>
        <fullName evidence="5">Tyrosine-type recombinase/integrase</fullName>
    </submittedName>
</protein>
<dbReference type="RefSeq" id="WP_153317874.1">
    <property type="nucleotide sequence ID" value="NZ_WISP01000022.1"/>
</dbReference>
<sequence>MKPIILQPGPQAWLSSSILSAYQDRYVARLRQDRYAQNVIRVYLASVAHFARWLDEQHIGLSSLCTAVLDRFLNDHLPICSCRQPVRRTRHELRTAIRHLLRLLETERAIRPIDEQDALSRDLARFDAYMRDVAGLAETTRRQRGLIVGRFLAQTFGSDDIDVTKIDTVAMRRFVLGEGRDWGAGAVRVAGSSIGCYLRYRQMCGDEVAKLLQAIPRAANWRLASLPDTLSPAQIDALLGSFDAGLPSGRRAYAILRCVTDLGLRCAEVVKLRIEDIDWQNGTITIARSKTHFTDCLPLPTATGEAIADYVRHERPETVSRAVFVRHVAPYDRPVQAGVAQRAIIAAFRRCGWDRSDPHVLRHSVASRLLREGTPMKHIADILRHRSLDTSKIYTKIDFDRLSAVALPWPGRA</sequence>
<evidence type="ECO:0000256" key="3">
    <source>
        <dbReference type="ARBA" id="ARBA00023172"/>
    </source>
</evidence>
<proteinExistence type="predicted"/>
<dbReference type="PANTHER" id="PTHR30349:SF90">
    <property type="entry name" value="TYROSINE RECOMBINASE XERD"/>
    <property type="match status" value="1"/>
</dbReference>
<keyword evidence="3" id="KW-0233">DNA recombination</keyword>
<evidence type="ECO:0000256" key="1">
    <source>
        <dbReference type="ARBA" id="ARBA00022908"/>
    </source>
</evidence>
<dbReference type="InterPro" id="IPR011010">
    <property type="entry name" value="DNA_brk_join_enz"/>
</dbReference>
<evidence type="ECO:0000313" key="5">
    <source>
        <dbReference type="EMBL" id="MQW02678.1"/>
    </source>
</evidence>
<accession>A0A6A7ZKV0</accession>
<dbReference type="Gene3D" id="1.10.150.130">
    <property type="match status" value="1"/>
</dbReference>
<evidence type="ECO:0000259" key="4">
    <source>
        <dbReference type="PROSITE" id="PS51898"/>
    </source>
</evidence>
<dbReference type="InterPro" id="IPR010998">
    <property type="entry name" value="Integrase_recombinase_N"/>
</dbReference>
<feature type="domain" description="Tyr recombinase" evidence="4">
    <location>
        <begin position="225"/>
        <end position="407"/>
    </location>
</feature>
<evidence type="ECO:0000256" key="2">
    <source>
        <dbReference type="ARBA" id="ARBA00023125"/>
    </source>
</evidence>
<keyword evidence="1" id="KW-0229">DNA integration</keyword>
<dbReference type="Gene3D" id="1.10.443.10">
    <property type="entry name" value="Intergrase catalytic core"/>
    <property type="match status" value="1"/>
</dbReference>
<dbReference type="PANTHER" id="PTHR30349">
    <property type="entry name" value="PHAGE INTEGRASE-RELATED"/>
    <property type="match status" value="1"/>
</dbReference>
<dbReference type="Pfam" id="PF00589">
    <property type="entry name" value="Phage_integrase"/>
    <property type="match status" value="1"/>
</dbReference>
<dbReference type="GO" id="GO:0015074">
    <property type="term" value="P:DNA integration"/>
    <property type="evidence" value="ECO:0007669"/>
    <property type="project" value="UniProtKB-KW"/>
</dbReference>
<gene>
    <name evidence="5" type="ORF">GHK45_02145</name>
</gene>
<dbReference type="AlphaFoldDB" id="A0A6A7ZKV0"/>
<dbReference type="CDD" id="cd01188">
    <property type="entry name" value="INT_RitA_C_like"/>
    <property type="match status" value="1"/>
</dbReference>
<comment type="caution">
    <text evidence="5">The sequence shown here is derived from an EMBL/GenBank/DDBJ whole genome shotgun (WGS) entry which is preliminary data.</text>
</comment>
<dbReference type="InterPro" id="IPR050090">
    <property type="entry name" value="Tyrosine_recombinase_XerCD"/>
</dbReference>
<dbReference type="PROSITE" id="PS51898">
    <property type="entry name" value="TYR_RECOMBINASE"/>
    <property type="match status" value="1"/>
</dbReference>
<dbReference type="InterPro" id="IPR002104">
    <property type="entry name" value="Integrase_catalytic"/>
</dbReference>